<evidence type="ECO:0000256" key="5">
    <source>
        <dbReference type="ARBA" id="ARBA00022960"/>
    </source>
</evidence>
<evidence type="ECO:0000256" key="6">
    <source>
        <dbReference type="ARBA" id="ARBA00022989"/>
    </source>
</evidence>
<evidence type="ECO:0000256" key="2">
    <source>
        <dbReference type="ARBA" id="ARBA00007776"/>
    </source>
</evidence>
<keyword evidence="7 8" id="KW-0472">Membrane</keyword>
<dbReference type="RefSeq" id="WP_103374347.1">
    <property type="nucleotide sequence ID" value="NZ_CP133983.1"/>
</dbReference>
<dbReference type="Proteomes" id="UP000325292">
    <property type="component" value="Chromosome"/>
</dbReference>
<keyword evidence="4 8" id="KW-0812">Transmembrane</keyword>
<dbReference type="InterPro" id="IPR007227">
    <property type="entry name" value="Cell_shape_determining_MreD"/>
</dbReference>
<keyword evidence="6 8" id="KW-1133">Transmembrane helix</keyword>
<organism evidence="9 10">
    <name type="scientific">Sulfobacillus thermotolerans</name>
    <dbReference type="NCBI Taxonomy" id="338644"/>
    <lineage>
        <taxon>Bacteria</taxon>
        <taxon>Bacillati</taxon>
        <taxon>Bacillota</taxon>
        <taxon>Clostridia</taxon>
        <taxon>Eubacteriales</taxon>
        <taxon>Clostridiales Family XVII. Incertae Sedis</taxon>
        <taxon>Sulfobacillus</taxon>
    </lineage>
</organism>
<feature type="transmembrane region" description="Helical" evidence="8">
    <location>
        <begin position="136"/>
        <end position="156"/>
    </location>
</feature>
<evidence type="ECO:0000313" key="10">
    <source>
        <dbReference type="Proteomes" id="UP000325292"/>
    </source>
</evidence>
<evidence type="ECO:0000256" key="8">
    <source>
        <dbReference type="SAM" id="Phobius"/>
    </source>
</evidence>
<keyword evidence="5" id="KW-0133">Cell shape</keyword>
<comment type="similarity">
    <text evidence="2">Belongs to the MreD family.</text>
</comment>
<gene>
    <name evidence="9" type="ORF">BXT84_03675</name>
</gene>
<evidence type="ECO:0000256" key="3">
    <source>
        <dbReference type="ARBA" id="ARBA00022475"/>
    </source>
</evidence>
<proteinExistence type="inferred from homology"/>
<evidence type="ECO:0000256" key="7">
    <source>
        <dbReference type="ARBA" id="ARBA00023136"/>
    </source>
</evidence>
<evidence type="ECO:0000313" key="9">
    <source>
        <dbReference type="EMBL" id="AUW93161.1"/>
    </source>
</evidence>
<feature type="transmembrane region" description="Helical" evidence="8">
    <location>
        <begin position="67"/>
        <end position="86"/>
    </location>
</feature>
<name>A0ABM6RPD7_9FIRM</name>
<reference evidence="9 10" key="1">
    <citation type="journal article" date="2019" name="Sci. Rep.">
        <title>Sulfobacillus thermotolerans: new insights into resistance and metabolic capacities of acidophilic chemolithotrophs.</title>
        <authorList>
            <person name="Panyushkina A.E."/>
            <person name="Babenko V.V."/>
            <person name="Nikitina A.S."/>
            <person name="Selezneva O.V."/>
            <person name="Tsaplina I.A."/>
            <person name="Letarova M.A."/>
            <person name="Kostryukova E.S."/>
            <person name="Letarov A.V."/>
        </authorList>
    </citation>
    <scope>NUCLEOTIDE SEQUENCE [LARGE SCALE GENOMIC DNA]</scope>
    <source>
        <strain evidence="9 10">Kr1</strain>
    </source>
</reference>
<feature type="transmembrane region" description="Helical" evidence="8">
    <location>
        <begin position="98"/>
        <end position="124"/>
    </location>
</feature>
<keyword evidence="10" id="KW-1185">Reference proteome</keyword>
<dbReference type="EMBL" id="CP019454">
    <property type="protein sequence ID" value="AUW93161.1"/>
    <property type="molecule type" value="Genomic_DNA"/>
</dbReference>
<dbReference type="NCBIfam" id="TIGR03426">
    <property type="entry name" value="shape_MreD"/>
    <property type="match status" value="1"/>
</dbReference>
<accession>A0ABM6RPD7</accession>
<evidence type="ECO:0000256" key="4">
    <source>
        <dbReference type="ARBA" id="ARBA00022692"/>
    </source>
</evidence>
<feature type="transmembrane region" description="Helical" evidence="8">
    <location>
        <begin position="6"/>
        <end position="24"/>
    </location>
</feature>
<sequence length="173" mass="19612">MARFRVGTWIVLYLLALLMQVALLPQIFPNGYAPNAVLSVTVLIALYETPRRGMWAGLVGGLMQDLWAGRLIGLNALTFALLGYTIALVQQRIVRDPIFVPGLLAALSQVVVTPFQWLLLYVFGYHFPWLVFSRPLPVWILFSMLFTPALGGILGFRTRIHRRTRYRSVSPPW</sequence>
<protein>
    <submittedName>
        <fullName evidence="9">Rod shape-determining protein MreD</fullName>
    </submittedName>
</protein>
<comment type="subcellular location">
    <subcellularLocation>
        <location evidence="1">Cell membrane</location>
        <topology evidence="1">Multi-pass membrane protein</topology>
    </subcellularLocation>
</comment>
<evidence type="ECO:0000256" key="1">
    <source>
        <dbReference type="ARBA" id="ARBA00004651"/>
    </source>
</evidence>
<dbReference type="Pfam" id="PF04093">
    <property type="entry name" value="MreD"/>
    <property type="match status" value="1"/>
</dbReference>
<keyword evidence="3" id="KW-1003">Cell membrane</keyword>